<dbReference type="FunFam" id="2.40.110.10:FF:000002">
    <property type="entry name" value="Acyl-CoA dehydrogenase fadE12"/>
    <property type="match status" value="1"/>
</dbReference>
<dbReference type="STRING" id="1348253.LK09_12960"/>
<dbReference type="InterPro" id="IPR006091">
    <property type="entry name" value="Acyl-CoA_Oxase/DH_mid-dom"/>
</dbReference>
<dbReference type="OrthoDB" id="2769798at2"/>
<keyword evidence="5 6" id="KW-0560">Oxidoreductase</keyword>
<sequence length="385" mass="42290">MERDIFDEDHEAFREVVLEFIKRYVTNESIARWESDGEIDRATMLAAGEAGLIGLSVPEEFGGAGMLQDYRFRTIVMEEVIRAGAGSLAGAFGIQDDLAVPYVVHMGTDEQKAKWLPKMATGEVLGALAMTEPGAGSDLRGIKTTAKRVEGGYLVNGAKTFISSGKTADMVVTFVKTGEGNRPDAFSLVILENGMPGFEHGKKLSKMGFHGHDTAELSFTDVFVPQENLISGTEGKGFIQLMMNLPLERLSIAVAGAAAAEAAFEWTLAYTKDRQAFGERIIDFQNTRFQLADVAVTVDALWAYVDKALLAYKDGKLSAEEAAKIKFWATEREWEVVDTCVQLHGGYGYITEYPIARAFLDARVHRIYGGTNEIMRDIVSRQLAK</sequence>
<dbReference type="Gene3D" id="2.40.110.10">
    <property type="entry name" value="Butyryl-CoA Dehydrogenase, subunit A, domain 2"/>
    <property type="match status" value="1"/>
</dbReference>
<evidence type="ECO:0000313" key="10">
    <source>
        <dbReference type="EMBL" id="KHK97166.1"/>
    </source>
</evidence>
<dbReference type="GO" id="GO:0050660">
    <property type="term" value="F:flavin adenine dinucleotide binding"/>
    <property type="evidence" value="ECO:0007669"/>
    <property type="project" value="InterPro"/>
</dbReference>
<dbReference type="Proteomes" id="UP000031030">
    <property type="component" value="Unassembled WGS sequence"/>
</dbReference>
<organism evidence="10 11">
    <name type="scientific">Microbacterium mangrovi</name>
    <dbReference type="NCBI Taxonomy" id="1348253"/>
    <lineage>
        <taxon>Bacteria</taxon>
        <taxon>Bacillati</taxon>
        <taxon>Actinomycetota</taxon>
        <taxon>Actinomycetes</taxon>
        <taxon>Micrococcales</taxon>
        <taxon>Microbacteriaceae</taxon>
        <taxon>Microbacterium</taxon>
    </lineage>
</organism>
<dbReference type="Gene3D" id="1.20.140.10">
    <property type="entry name" value="Butyryl-CoA Dehydrogenase, subunit A, domain 3"/>
    <property type="match status" value="1"/>
</dbReference>
<dbReference type="PIRSF" id="PIRSF016578">
    <property type="entry name" value="HsaA"/>
    <property type="match status" value="1"/>
</dbReference>
<dbReference type="Pfam" id="PF00441">
    <property type="entry name" value="Acyl-CoA_dh_1"/>
    <property type="match status" value="1"/>
</dbReference>
<dbReference type="InterPro" id="IPR013786">
    <property type="entry name" value="AcylCoA_DH/ox_N"/>
</dbReference>
<evidence type="ECO:0000259" key="8">
    <source>
        <dbReference type="Pfam" id="PF02770"/>
    </source>
</evidence>
<dbReference type="InterPro" id="IPR046373">
    <property type="entry name" value="Acyl-CoA_Oxase/DH_mid-dom_sf"/>
</dbReference>
<dbReference type="RefSeq" id="WP_039400049.1">
    <property type="nucleotide sequence ID" value="NZ_JTDK01000011.1"/>
</dbReference>
<dbReference type="FunFam" id="1.20.140.10:FF:000001">
    <property type="entry name" value="Acyl-CoA dehydrogenase"/>
    <property type="match status" value="1"/>
</dbReference>
<dbReference type="GO" id="GO:0003995">
    <property type="term" value="F:acyl-CoA dehydrogenase activity"/>
    <property type="evidence" value="ECO:0007669"/>
    <property type="project" value="InterPro"/>
</dbReference>
<feature type="domain" description="Acyl-CoA dehydrogenase/oxidase C-terminal" evidence="7">
    <location>
        <begin position="235"/>
        <end position="383"/>
    </location>
</feature>
<evidence type="ECO:0000256" key="5">
    <source>
        <dbReference type="ARBA" id="ARBA00023002"/>
    </source>
</evidence>
<dbReference type="AlphaFoldDB" id="A0A0B2A2A4"/>
<keyword evidence="11" id="KW-1185">Reference proteome</keyword>
<evidence type="ECO:0000256" key="2">
    <source>
        <dbReference type="ARBA" id="ARBA00009347"/>
    </source>
</evidence>
<dbReference type="PANTHER" id="PTHR43884:SF12">
    <property type="entry name" value="ISOVALERYL-COA DEHYDROGENASE, MITOCHONDRIAL-RELATED"/>
    <property type="match status" value="1"/>
</dbReference>
<dbReference type="InterPro" id="IPR036250">
    <property type="entry name" value="AcylCo_DH-like_C"/>
</dbReference>
<comment type="caution">
    <text evidence="10">The sequence shown here is derived from an EMBL/GenBank/DDBJ whole genome shotgun (WGS) entry which is preliminary data.</text>
</comment>
<protein>
    <submittedName>
        <fullName evidence="10">Acyl-CoA dehydrogenase</fullName>
    </submittedName>
</protein>
<name>A0A0B2A2A4_9MICO</name>
<gene>
    <name evidence="10" type="ORF">LK09_12960</name>
</gene>
<accession>A0A0B2A2A4</accession>
<evidence type="ECO:0000259" key="9">
    <source>
        <dbReference type="Pfam" id="PF02771"/>
    </source>
</evidence>
<evidence type="ECO:0000256" key="3">
    <source>
        <dbReference type="ARBA" id="ARBA00022630"/>
    </source>
</evidence>
<keyword evidence="3 6" id="KW-0285">Flavoprotein</keyword>
<dbReference type="EMBL" id="JTDK01000011">
    <property type="protein sequence ID" value="KHK97166.1"/>
    <property type="molecule type" value="Genomic_DNA"/>
</dbReference>
<dbReference type="SUPFAM" id="SSF47203">
    <property type="entry name" value="Acyl-CoA dehydrogenase C-terminal domain-like"/>
    <property type="match status" value="1"/>
</dbReference>
<evidence type="ECO:0000256" key="6">
    <source>
        <dbReference type="RuleBase" id="RU362125"/>
    </source>
</evidence>
<dbReference type="InterPro" id="IPR037069">
    <property type="entry name" value="AcylCoA_DH/ox_N_sf"/>
</dbReference>
<dbReference type="PANTHER" id="PTHR43884">
    <property type="entry name" value="ACYL-COA DEHYDROGENASE"/>
    <property type="match status" value="1"/>
</dbReference>
<proteinExistence type="inferred from homology"/>
<reference evidence="10 11" key="1">
    <citation type="submission" date="2014-11" db="EMBL/GenBank/DDBJ databases">
        <title>Genome sequence of Microbacterium mangrovi MUSC 115(T).</title>
        <authorList>
            <person name="Lee L.-H."/>
        </authorList>
    </citation>
    <scope>NUCLEOTIDE SEQUENCE [LARGE SCALE GENOMIC DNA]</scope>
    <source>
        <strain evidence="10 11">MUSC 115</strain>
    </source>
</reference>
<dbReference type="InterPro" id="IPR006089">
    <property type="entry name" value="Acyl-CoA_DH_CS"/>
</dbReference>
<evidence type="ECO:0000256" key="1">
    <source>
        <dbReference type="ARBA" id="ARBA00001974"/>
    </source>
</evidence>
<dbReference type="SUPFAM" id="SSF56645">
    <property type="entry name" value="Acyl-CoA dehydrogenase NM domain-like"/>
    <property type="match status" value="1"/>
</dbReference>
<dbReference type="PROSITE" id="PS00072">
    <property type="entry name" value="ACYL_COA_DH_1"/>
    <property type="match status" value="1"/>
</dbReference>
<feature type="domain" description="Acyl-CoA dehydrogenase/oxidase N-terminal" evidence="9">
    <location>
        <begin position="8"/>
        <end position="123"/>
    </location>
</feature>
<evidence type="ECO:0000259" key="7">
    <source>
        <dbReference type="Pfam" id="PF00441"/>
    </source>
</evidence>
<evidence type="ECO:0000313" key="11">
    <source>
        <dbReference type="Proteomes" id="UP000031030"/>
    </source>
</evidence>
<keyword evidence="4 6" id="KW-0274">FAD</keyword>
<evidence type="ECO:0000256" key="4">
    <source>
        <dbReference type="ARBA" id="ARBA00022827"/>
    </source>
</evidence>
<comment type="similarity">
    <text evidence="2 6">Belongs to the acyl-CoA dehydrogenase family.</text>
</comment>
<dbReference type="InterPro" id="IPR009075">
    <property type="entry name" value="AcylCo_DH/oxidase_C"/>
</dbReference>
<dbReference type="Pfam" id="PF02770">
    <property type="entry name" value="Acyl-CoA_dh_M"/>
    <property type="match status" value="1"/>
</dbReference>
<dbReference type="Gene3D" id="1.10.540.10">
    <property type="entry name" value="Acyl-CoA dehydrogenase/oxidase, N-terminal domain"/>
    <property type="match status" value="1"/>
</dbReference>
<feature type="domain" description="Acyl-CoA oxidase/dehydrogenase middle" evidence="8">
    <location>
        <begin position="127"/>
        <end position="222"/>
    </location>
</feature>
<dbReference type="Pfam" id="PF02771">
    <property type="entry name" value="Acyl-CoA_dh_N"/>
    <property type="match status" value="1"/>
</dbReference>
<comment type="cofactor">
    <cofactor evidence="1 6">
        <name>FAD</name>
        <dbReference type="ChEBI" id="CHEBI:57692"/>
    </cofactor>
</comment>
<dbReference type="InterPro" id="IPR009100">
    <property type="entry name" value="AcylCoA_DH/oxidase_NM_dom_sf"/>
</dbReference>
<dbReference type="PROSITE" id="PS00073">
    <property type="entry name" value="ACYL_COA_DH_2"/>
    <property type="match status" value="1"/>
</dbReference>